<evidence type="ECO:0000313" key="10">
    <source>
        <dbReference type="EMBL" id="GAA4498668.1"/>
    </source>
</evidence>
<evidence type="ECO:0000256" key="6">
    <source>
        <dbReference type="ARBA" id="ARBA00023136"/>
    </source>
</evidence>
<organism evidence="10 11">
    <name type="scientific">Pseudaeromonas paramecii</name>
    <dbReference type="NCBI Taxonomy" id="2138166"/>
    <lineage>
        <taxon>Bacteria</taxon>
        <taxon>Pseudomonadati</taxon>
        <taxon>Pseudomonadota</taxon>
        <taxon>Gammaproteobacteria</taxon>
        <taxon>Aeromonadales</taxon>
        <taxon>Aeromonadaceae</taxon>
        <taxon>Pseudaeromonas</taxon>
    </lineage>
</organism>
<name>A0ABP8Q8X5_9GAMM</name>
<comment type="subunit">
    <text evidence="7">Interacts 1:1 with ECF RNA polymerase sigma-E (RpoE); this inhibits the interaction of sigma-E with the RNA polymerase catalytic core and leads to a decreased expression of sigma-E-regulated genes. Interacts with RseB.</text>
</comment>
<protein>
    <recommendedName>
        <fullName evidence="7">Anti-sigma-E factor RseA</fullName>
    </recommendedName>
    <alternativeName>
        <fullName evidence="7">Regulator of SigE</fullName>
    </alternativeName>
    <alternativeName>
        <fullName evidence="7">Sigma-E anti-sigma factor RseA</fullName>
    </alternativeName>
    <alternativeName>
        <fullName evidence="7">Sigma-E factor negative regulatory protein</fullName>
    </alternativeName>
</protein>
<dbReference type="InterPro" id="IPR005573">
    <property type="entry name" value="Anti-sigma_E_RseA_C"/>
</dbReference>
<dbReference type="PANTHER" id="PTHR38104">
    <property type="match status" value="1"/>
</dbReference>
<dbReference type="Pfam" id="PF03872">
    <property type="entry name" value="RseA_N"/>
    <property type="match status" value="1"/>
</dbReference>
<dbReference type="PANTHER" id="PTHR38104:SF1">
    <property type="entry name" value="ANTI-SIGMA-E FACTOR RSEA"/>
    <property type="match status" value="1"/>
</dbReference>
<dbReference type="Proteomes" id="UP001501321">
    <property type="component" value="Unassembled WGS sequence"/>
</dbReference>
<dbReference type="RefSeq" id="WP_345012125.1">
    <property type="nucleotide sequence ID" value="NZ_BAABFC010000012.1"/>
</dbReference>
<dbReference type="EMBL" id="BAABFC010000012">
    <property type="protein sequence ID" value="GAA4498668.1"/>
    <property type="molecule type" value="Genomic_DNA"/>
</dbReference>
<dbReference type="InterPro" id="IPR036147">
    <property type="entry name" value="Anti-sigma_E_RseA_N_sf"/>
</dbReference>
<keyword evidence="6 7" id="KW-0472">Membrane</keyword>
<comment type="caution">
    <text evidence="10">The sequence shown here is derived from an EMBL/GenBank/DDBJ whole genome shotgun (WGS) entry which is preliminary data.</text>
</comment>
<evidence type="ECO:0000256" key="1">
    <source>
        <dbReference type="ARBA" id="ARBA00004162"/>
    </source>
</evidence>
<accession>A0ABP8Q8X5</accession>
<keyword evidence="4" id="KW-0812">Transmembrane</keyword>
<feature type="domain" description="Anti sigma-E protein RseA N-terminal" evidence="8">
    <location>
        <begin position="2"/>
        <end position="76"/>
    </location>
</feature>
<comment type="similarity">
    <text evidence="2 7">Belongs to the RseA family.</text>
</comment>
<evidence type="ECO:0000256" key="3">
    <source>
        <dbReference type="ARBA" id="ARBA00022475"/>
    </source>
</evidence>
<keyword evidence="7" id="KW-0997">Cell inner membrane</keyword>
<reference evidence="11" key="1">
    <citation type="journal article" date="2019" name="Int. J. Syst. Evol. Microbiol.">
        <title>The Global Catalogue of Microorganisms (GCM) 10K type strain sequencing project: providing services to taxonomists for standard genome sequencing and annotation.</title>
        <authorList>
            <consortium name="The Broad Institute Genomics Platform"/>
            <consortium name="The Broad Institute Genome Sequencing Center for Infectious Disease"/>
            <person name="Wu L."/>
            <person name="Ma J."/>
        </authorList>
    </citation>
    <scope>NUCLEOTIDE SEQUENCE [LARGE SCALE GENOMIC DNA]</scope>
    <source>
        <strain evidence="11">JCM 32226</strain>
    </source>
</reference>
<comment type="function">
    <text evidence="7">An anti-sigma factor for extracytoplasmic function (ECF) sigma factor sigma-E (RpoE). ECF sigma factors are held in an inactive form by an anti-sigma factor until released by regulated intramembrane proteolysis (RIP). RIP occurs when an extracytoplasmic signal triggers a concerted proteolytic cascade to transmit information and elicit cellular responses. The membrane-spanning regulatory substrate protein is first cut periplasmically (site-1 protease, S1P, DegS), then within the membrane itself (site-2 protease, S2P, RseP), while cytoplasmic proteases finish degrading the anti-sigma factor, liberating sigma-E.</text>
</comment>
<dbReference type="InterPro" id="IPR052383">
    <property type="entry name" value="Anti-sigma-E_RseA-like"/>
</dbReference>
<dbReference type="InterPro" id="IPR005572">
    <property type="entry name" value="Anti-sigma_E_RseA_N"/>
</dbReference>
<evidence type="ECO:0000256" key="4">
    <source>
        <dbReference type="ARBA" id="ARBA00022692"/>
    </source>
</evidence>
<gene>
    <name evidence="10" type="ORF">GCM10023095_17520</name>
</gene>
<keyword evidence="11" id="KW-1185">Reference proteome</keyword>
<sequence>MSSNERISALMDHQLSDDKWLADLLKEPAQAQTWSRYHLIGDALRDELPARMPLDFTDKVMAALAEEPTVLAPRPSRLAWHQLQPKVVAFGRQLGQYAIAASVAAAVIVGVQQYQHGQNPAAPSPVLNTIPLAGLAAPVSVSYGPQAEAMRSHQSQPSLTEEQVQQYQQRVSAYLRDHQLQQRLHQTND</sequence>
<evidence type="ECO:0000256" key="2">
    <source>
        <dbReference type="ARBA" id="ARBA00005837"/>
    </source>
</evidence>
<evidence type="ECO:0000256" key="7">
    <source>
        <dbReference type="PIRNR" id="PIRNR016938"/>
    </source>
</evidence>
<evidence type="ECO:0000259" key="8">
    <source>
        <dbReference type="Pfam" id="PF03872"/>
    </source>
</evidence>
<comment type="subcellular location">
    <subcellularLocation>
        <location evidence="7">Cell inner membrane</location>
    </subcellularLocation>
    <subcellularLocation>
        <location evidence="1">Cell membrane</location>
        <topology evidence="1">Single-pass membrane protein</topology>
    </subcellularLocation>
</comment>
<evidence type="ECO:0000259" key="9">
    <source>
        <dbReference type="Pfam" id="PF03873"/>
    </source>
</evidence>
<dbReference type="InterPro" id="IPR026279">
    <property type="entry name" value="RseA"/>
</dbReference>
<keyword evidence="3 7" id="KW-1003">Cell membrane</keyword>
<dbReference type="CDD" id="cd16328">
    <property type="entry name" value="RseA_N"/>
    <property type="match status" value="1"/>
</dbReference>
<keyword evidence="5" id="KW-1133">Transmembrane helix</keyword>
<evidence type="ECO:0000313" key="11">
    <source>
        <dbReference type="Proteomes" id="UP001501321"/>
    </source>
</evidence>
<dbReference type="SUPFAM" id="SSF89069">
    <property type="entry name" value="N-terminal, cytoplasmic domain of anti-sigmaE factor RseA"/>
    <property type="match status" value="1"/>
</dbReference>
<feature type="domain" description="Anti sigma-E protein RseA C-terminal" evidence="9">
    <location>
        <begin position="123"/>
        <end position="184"/>
    </location>
</feature>
<evidence type="ECO:0000256" key="5">
    <source>
        <dbReference type="ARBA" id="ARBA00022989"/>
    </source>
</evidence>
<dbReference type="Pfam" id="PF03873">
    <property type="entry name" value="RseA_C"/>
    <property type="match status" value="1"/>
</dbReference>
<dbReference type="PIRSF" id="PIRSF016938">
    <property type="entry name" value="RseA"/>
    <property type="match status" value="1"/>
</dbReference>
<dbReference type="Gene3D" id="1.10.10.880">
    <property type="entry name" value="Anti sigma-E protein RseA, N-terminal domain"/>
    <property type="match status" value="1"/>
</dbReference>
<proteinExistence type="inferred from homology"/>